<organism evidence="1 2">
    <name type="scientific">Actinokineospora terrae</name>
    <dbReference type="NCBI Taxonomy" id="155974"/>
    <lineage>
        <taxon>Bacteria</taxon>
        <taxon>Bacillati</taxon>
        <taxon>Actinomycetota</taxon>
        <taxon>Actinomycetes</taxon>
        <taxon>Pseudonocardiales</taxon>
        <taxon>Pseudonocardiaceae</taxon>
        <taxon>Actinokineospora</taxon>
    </lineage>
</organism>
<dbReference type="EMBL" id="FOGI01000020">
    <property type="protein sequence ID" value="SES48499.1"/>
    <property type="molecule type" value="Genomic_DNA"/>
</dbReference>
<reference evidence="2" key="1">
    <citation type="submission" date="2016-10" db="EMBL/GenBank/DDBJ databases">
        <authorList>
            <person name="Varghese N."/>
            <person name="Submissions S."/>
        </authorList>
    </citation>
    <scope>NUCLEOTIDE SEQUENCE [LARGE SCALE GENOMIC DNA]</scope>
    <source>
        <strain evidence="2">DSM 44260</strain>
    </source>
</reference>
<evidence type="ECO:0000313" key="2">
    <source>
        <dbReference type="Proteomes" id="UP000199051"/>
    </source>
</evidence>
<gene>
    <name evidence="1" type="ORF">SAMN04487818_12012</name>
</gene>
<dbReference type="STRING" id="155974.SAMN04487818_12012"/>
<keyword evidence="2" id="KW-1185">Reference proteome</keyword>
<proteinExistence type="predicted"/>
<dbReference type="Pfam" id="PF06182">
    <property type="entry name" value="ABC2_membrane_6"/>
    <property type="match status" value="1"/>
</dbReference>
<accession>A0A1H9XR45</accession>
<sequence length="270" mass="29008">MADIRDTARVYGRVLRAQVRSQWQYRTSMVLEILGSMVVNGLDIATVFVLFSVTGALGGFTGTEVLLMAALSAASFTVADLVAGSADKLREYVRSGLFDSLLLRPLSALLQLAVITFALRRIGRAVQGVVLYIVALCVADIPWTVERALFAAIVPISGAVFFASLFIGGATVAFWWVESGEVANAFTYGGRDFTSYPSTMYGGWFRDLFTLGIGFGFVAYFPSLVLLGKPDPLGLPTAVAWGSPLVAVVAACVATAFWRFGVRHYRSTGS</sequence>
<dbReference type="Proteomes" id="UP000199051">
    <property type="component" value="Unassembled WGS sequence"/>
</dbReference>
<name>A0A1H9XR45_9PSEU</name>
<evidence type="ECO:0000313" key="1">
    <source>
        <dbReference type="EMBL" id="SES48499.1"/>
    </source>
</evidence>
<dbReference type="RefSeq" id="WP_245782776.1">
    <property type="nucleotide sequence ID" value="NZ_FOGI01000020.1"/>
</dbReference>
<dbReference type="PANTHER" id="PTHR36833">
    <property type="entry name" value="SLR0610 PROTEIN-RELATED"/>
    <property type="match status" value="1"/>
</dbReference>
<dbReference type="AlphaFoldDB" id="A0A1H9XR45"/>
<dbReference type="InterPro" id="IPR010390">
    <property type="entry name" value="ABC-2_transporter-like"/>
</dbReference>
<protein>
    <submittedName>
        <fullName evidence="1">ABC-2 type transport system permease protein</fullName>
    </submittedName>
</protein>
<dbReference type="PANTHER" id="PTHR36833:SF1">
    <property type="entry name" value="INTEGRAL MEMBRANE TRANSPORT PROTEIN"/>
    <property type="match status" value="1"/>
</dbReference>